<comment type="caution">
    <text evidence="1">The sequence shown here is derived from an EMBL/GenBank/DDBJ whole genome shotgun (WGS) entry which is preliminary data.</text>
</comment>
<sequence>MRVEVGAKYASMPPRTAVHTDSVNSLPGMWDMFHLIRFISQAKGLLIGVPGHMGHIRAREPHGTGSNTEASFSVQKICTGFGRLRGSSCVSRFMPI</sequence>
<accession>A0ABQ3RNE0</accession>
<evidence type="ECO:0000313" key="2">
    <source>
        <dbReference type="Proteomes" id="UP000646738"/>
    </source>
</evidence>
<protein>
    <submittedName>
        <fullName evidence="1">Uncharacterized protein</fullName>
    </submittedName>
</protein>
<evidence type="ECO:0000313" key="1">
    <source>
        <dbReference type="EMBL" id="GHI57339.1"/>
    </source>
</evidence>
<dbReference type="Proteomes" id="UP000646738">
    <property type="component" value="Unassembled WGS sequence"/>
</dbReference>
<gene>
    <name evidence="1" type="ORF">Srubr_71850</name>
</gene>
<proteinExistence type="predicted"/>
<organism evidence="1 2">
    <name type="scientific">Streptomyces rubradiris</name>
    <name type="common">Streptomyces achromogenes subsp. rubradiris</name>
    <dbReference type="NCBI Taxonomy" id="285531"/>
    <lineage>
        <taxon>Bacteria</taxon>
        <taxon>Bacillati</taxon>
        <taxon>Actinomycetota</taxon>
        <taxon>Actinomycetes</taxon>
        <taxon>Kitasatosporales</taxon>
        <taxon>Streptomycetaceae</taxon>
        <taxon>Streptomyces</taxon>
    </lineage>
</organism>
<dbReference type="EMBL" id="BNEA01000015">
    <property type="protein sequence ID" value="GHI57339.1"/>
    <property type="molecule type" value="Genomic_DNA"/>
</dbReference>
<reference evidence="2" key="1">
    <citation type="submission" date="2023-07" db="EMBL/GenBank/DDBJ databases">
        <title>Whole genome shotgun sequence of Streptomyces achromogenes subsp. rubradiris NBRC 14000.</title>
        <authorList>
            <person name="Komaki H."/>
            <person name="Tamura T."/>
        </authorList>
    </citation>
    <scope>NUCLEOTIDE SEQUENCE [LARGE SCALE GENOMIC DNA]</scope>
    <source>
        <strain evidence="2">NBRC 14000</strain>
    </source>
</reference>
<name>A0ABQ3RNE0_STRRR</name>
<keyword evidence="2" id="KW-1185">Reference proteome</keyword>